<comment type="similarity">
    <text evidence="1">Belongs to the type-I restriction system S methylase family.</text>
</comment>
<sequence>MTDLIDELAPSGITYKPLGELCTVFNGYAFKSDQFNSEGIGLPLIRIRDVNTGLSDTFFSGEYDARWLVEPGDILIGMDGDFRANRWKHSRALLNQRVCRLQDFSEELLPAFAFYQIQGELDRIQSSIGSSTVKHLSSRELERTPVPVPPVEVQREIVRILDQFTELEVELEAELEARRRQYYHYQTVVFSLSDQAPYVPLGDVISGLRTGLNPRQNFRLNTPDARNYYITVRELGGFDVVPTAKTDRVNDDALATIQNRSRLKAGDVLFSGTGTIGRTALVPDGEIGWNVKEGVYVLTPVPDKISARFLIHLLRTPSNRERIMAAADGSTVASVSMASLRNISIPLPELSVQAHIVAVLDKFEALVNGLNVGLPAELAARRKQYEYYRDKLLTFEEAPA</sequence>
<comment type="subunit">
    <text evidence="4">The methyltransferase is composed of M and S polypeptides.</text>
</comment>
<feature type="domain" description="Type I restriction modification DNA specificity" evidence="5">
    <location>
        <begin position="250"/>
        <end position="378"/>
    </location>
</feature>
<evidence type="ECO:0000256" key="1">
    <source>
        <dbReference type="ARBA" id="ARBA00010923"/>
    </source>
</evidence>
<dbReference type="InterPro" id="IPR051212">
    <property type="entry name" value="Type-I_RE_S_subunit"/>
</dbReference>
<dbReference type="CDD" id="cd17257">
    <property type="entry name" value="RMtype1_S_EcoBI-TRD1-CR1_like"/>
    <property type="match status" value="1"/>
</dbReference>
<dbReference type="PANTHER" id="PTHR43140">
    <property type="entry name" value="TYPE-1 RESTRICTION ENZYME ECOKI SPECIFICITY PROTEIN"/>
    <property type="match status" value="1"/>
</dbReference>
<dbReference type="EC" id="3.1.21.3" evidence="6"/>
<reference evidence="6 7" key="1">
    <citation type="submission" date="2020-03" db="EMBL/GenBank/DDBJ databases">
        <title>Above-ground endophytic microbial communities from plants in different locations in the United States.</title>
        <authorList>
            <person name="Frank C."/>
        </authorList>
    </citation>
    <scope>NUCLEOTIDE SEQUENCE [LARGE SCALE GENOMIC DNA]</scope>
    <source>
        <strain evidence="6 7">WW7</strain>
    </source>
</reference>
<accession>A0ABX0T8B5</accession>
<dbReference type="Gene3D" id="3.90.220.20">
    <property type="entry name" value="DNA methylase specificity domains"/>
    <property type="match status" value="2"/>
</dbReference>
<dbReference type="InterPro" id="IPR044946">
    <property type="entry name" value="Restrct_endonuc_typeI_TRD_sf"/>
</dbReference>
<keyword evidence="3" id="KW-0238">DNA-binding</keyword>
<proteinExistence type="inferred from homology"/>
<dbReference type="Proteomes" id="UP001318300">
    <property type="component" value="Unassembled WGS sequence"/>
</dbReference>
<evidence type="ECO:0000313" key="7">
    <source>
        <dbReference type="Proteomes" id="UP001318300"/>
    </source>
</evidence>
<dbReference type="EMBL" id="JAAOYO010000003">
    <property type="protein sequence ID" value="NII41715.1"/>
    <property type="molecule type" value="Genomic_DNA"/>
</dbReference>
<evidence type="ECO:0000313" key="6">
    <source>
        <dbReference type="EMBL" id="NII41715.1"/>
    </source>
</evidence>
<evidence type="ECO:0000256" key="4">
    <source>
        <dbReference type="ARBA" id="ARBA00038652"/>
    </source>
</evidence>
<dbReference type="InterPro" id="IPR000055">
    <property type="entry name" value="Restrct_endonuc_typeI_TRD"/>
</dbReference>
<organism evidence="6 7">
    <name type="scientific">Curtobacterium salicis</name>
    <dbReference type="NCBI Taxonomy" id="1779862"/>
    <lineage>
        <taxon>Bacteria</taxon>
        <taxon>Bacillati</taxon>
        <taxon>Actinomycetota</taxon>
        <taxon>Actinomycetes</taxon>
        <taxon>Micrococcales</taxon>
        <taxon>Microbacteriaceae</taxon>
        <taxon>Curtobacterium</taxon>
    </lineage>
</organism>
<keyword evidence="7" id="KW-1185">Reference proteome</keyword>
<gene>
    <name evidence="6" type="ORF">E9228_002362</name>
</gene>
<dbReference type="PANTHER" id="PTHR43140:SF1">
    <property type="entry name" value="TYPE I RESTRICTION ENZYME ECOKI SPECIFICITY SUBUNIT"/>
    <property type="match status" value="1"/>
</dbReference>
<evidence type="ECO:0000256" key="3">
    <source>
        <dbReference type="ARBA" id="ARBA00023125"/>
    </source>
</evidence>
<dbReference type="SUPFAM" id="SSF116734">
    <property type="entry name" value="DNA methylase specificity domain"/>
    <property type="match status" value="2"/>
</dbReference>
<evidence type="ECO:0000256" key="2">
    <source>
        <dbReference type="ARBA" id="ARBA00022747"/>
    </source>
</evidence>
<feature type="domain" description="Type I restriction modification DNA specificity" evidence="5">
    <location>
        <begin position="10"/>
        <end position="176"/>
    </location>
</feature>
<dbReference type="RefSeq" id="WP_166780721.1">
    <property type="nucleotide sequence ID" value="NZ_JAAOYO010000003.1"/>
</dbReference>
<keyword evidence="6" id="KW-0378">Hydrolase</keyword>
<protein>
    <submittedName>
        <fullName evidence="6">Type I restriction enzyme S subunit</fullName>
        <ecNumber evidence="6">3.1.21.3</ecNumber>
    </submittedName>
</protein>
<keyword evidence="2" id="KW-0680">Restriction system</keyword>
<dbReference type="GO" id="GO:0009035">
    <property type="term" value="F:type I site-specific deoxyribonuclease activity"/>
    <property type="evidence" value="ECO:0007669"/>
    <property type="project" value="UniProtKB-EC"/>
</dbReference>
<comment type="caution">
    <text evidence="6">The sequence shown here is derived from an EMBL/GenBank/DDBJ whole genome shotgun (WGS) entry which is preliminary data.</text>
</comment>
<name>A0ABX0T8B5_9MICO</name>
<dbReference type="Pfam" id="PF01420">
    <property type="entry name" value="Methylase_S"/>
    <property type="match status" value="2"/>
</dbReference>
<evidence type="ECO:0000259" key="5">
    <source>
        <dbReference type="Pfam" id="PF01420"/>
    </source>
</evidence>